<comment type="cofactor">
    <cofactor evidence="2">
        <name>a divalent metal cation</name>
        <dbReference type="ChEBI" id="CHEBI:60240"/>
    </cofactor>
</comment>
<dbReference type="OrthoDB" id="2015434at2759"/>
<dbReference type="VEuPathDB" id="ToxoDB:EMH_0001850"/>
<proteinExistence type="inferred from homology"/>
<protein>
    <recommendedName>
        <fullName evidence="4 8">2-C-methyl-D-erythritol 2,4-cyclodiphosphate synthase</fullName>
        <ecNumber evidence="4 8">4.6.1.12</ecNumber>
    </recommendedName>
</protein>
<dbReference type="NCBIfam" id="TIGR00151">
    <property type="entry name" value="ispF"/>
    <property type="match status" value="1"/>
</dbReference>
<feature type="signal peptide" evidence="9">
    <location>
        <begin position="1"/>
        <end position="16"/>
    </location>
</feature>
<evidence type="ECO:0000256" key="9">
    <source>
        <dbReference type="SAM" id="SignalP"/>
    </source>
</evidence>
<evidence type="ECO:0000259" key="10">
    <source>
        <dbReference type="Pfam" id="PF02542"/>
    </source>
</evidence>
<dbReference type="InterPro" id="IPR020555">
    <property type="entry name" value="MECDP_synthase_CS"/>
</dbReference>
<dbReference type="PROSITE" id="PS01350">
    <property type="entry name" value="ISPF"/>
    <property type="match status" value="1"/>
</dbReference>
<evidence type="ECO:0000256" key="3">
    <source>
        <dbReference type="ARBA" id="ARBA00004709"/>
    </source>
</evidence>
<keyword evidence="6 8" id="KW-0414">Isoprene biosynthesis</keyword>
<organism evidence="11 12">
    <name type="scientific">Eimeria mitis</name>
    <dbReference type="NCBI Taxonomy" id="44415"/>
    <lineage>
        <taxon>Eukaryota</taxon>
        <taxon>Sar</taxon>
        <taxon>Alveolata</taxon>
        <taxon>Apicomplexa</taxon>
        <taxon>Conoidasida</taxon>
        <taxon>Coccidia</taxon>
        <taxon>Eucoccidiorida</taxon>
        <taxon>Eimeriorina</taxon>
        <taxon>Eimeriidae</taxon>
        <taxon>Eimeria</taxon>
    </lineage>
</organism>
<dbReference type="GO" id="GO:0008685">
    <property type="term" value="F:2-C-methyl-D-erythritol 2,4-cyclodiphosphate synthase activity"/>
    <property type="evidence" value="ECO:0007669"/>
    <property type="project" value="UniProtKB-EC"/>
</dbReference>
<comment type="similarity">
    <text evidence="8">Belongs to the IspF family.</text>
</comment>
<evidence type="ECO:0000256" key="2">
    <source>
        <dbReference type="ARBA" id="ARBA00001968"/>
    </source>
</evidence>
<keyword evidence="5" id="KW-0479">Metal-binding</keyword>
<dbReference type="EC" id="4.6.1.12" evidence="4 8"/>
<evidence type="ECO:0000256" key="8">
    <source>
        <dbReference type="RuleBase" id="RU004395"/>
    </source>
</evidence>
<comment type="pathway">
    <text evidence="3">Isoprenoid biosynthesis; isopentenyl diphosphate biosynthesis via DXP pathway; isopentenyl diphosphate from 1-deoxy-D-xylulose 5-phosphate: step 4/6.</text>
</comment>
<dbReference type="Pfam" id="PF02542">
    <property type="entry name" value="YgbB"/>
    <property type="match status" value="1"/>
</dbReference>
<dbReference type="RefSeq" id="XP_013351201.1">
    <property type="nucleotide sequence ID" value="XM_013495747.1"/>
</dbReference>
<sequence length="385" mass="38266">MALLRLGLLLLALTQQQLLQHAPCSAIAVHTKSAAAAAGAAAAPSCSSGLLRGPLPLHLACRMQRLKPQQQQHQQLQPFTAFVRPLATGAAAQRTAAAASLAATAAALEATATKVAALQHAADSTAATAALPGTAAAAAAGQELPFRIGHGYDMHRLSTDPKAITGPLVLSGVSFASEAAEAAAKAAAASRQQPNTIAAAAAAAAAAGAAAFSSGRRLLSGASLGLRRLLGYGTGTASSSSNSSSSSGSSSSNLGFGVIAHSDGDVVLHAAADAIFAASGAADIGQQFPDTAAENKGRDSRDFVAAAAAAAAAAGYAVAQLDVTLLLQRPRISSKKQQMIENLAAALGIRSNQISIKAKTGEGIGPVGRSEAVECHAMVLLQRKG</sequence>
<dbReference type="AlphaFoldDB" id="U6JX43"/>
<evidence type="ECO:0000313" key="12">
    <source>
        <dbReference type="Proteomes" id="UP000030744"/>
    </source>
</evidence>
<evidence type="ECO:0000256" key="4">
    <source>
        <dbReference type="ARBA" id="ARBA00012579"/>
    </source>
</evidence>
<dbReference type="Gene3D" id="3.30.1330.50">
    <property type="entry name" value="2-C-methyl-D-erythritol 2,4-cyclodiphosphate synthase"/>
    <property type="match status" value="1"/>
</dbReference>
<evidence type="ECO:0000313" key="11">
    <source>
        <dbReference type="EMBL" id="CDJ28627.1"/>
    </source>
</evidence>
<name>U6JX43_9EIME</name>
<reference evidence="11" key="1">
    <citation type="submission" date="2013-10" db="EMBL/GenBank/DDBJ databases">
        <title>Genomic analysis of the causative agents of coccidiosis in chickens.</title>
        <authorList>
            <person name="Reid A.J."/>
            <person name="Blake D."/>
            <person name="Billington K."/>
            <person name="Browne H."/>
            <person name="Dunn M."/>
            <person name="Hung S."/>
            <person name="Kawahara F."/>
            <person name="Miranda-Saavedra D."/>
            <person name="Mourier T."/>
            <person name="Nagra H."/>
            <person name="Otto T.D."/>
            <person name="Rawlings N."/>
            <person name="Sanchez A."/>
            <person name="Sanders M."/>
            <person name="Subramaniam C."/>
            <person name="Tay Y."/>
            <person name="Dear P."/>
            <person name="Doerig C."/>
            <person name="Gruber A."/>
            <person name="Parkinson J."/>
            <person name="Shirley M."/>
            <person name="Wan K.L."/>
            <person name="Berriman M."/>
            <person name="Tomley F."/>
            <person name="Pain A."/>
        </authorList>
    </citation>
    <scope>NUCLEOTIDE SEQUENCE [LARGE SCALE GENOMIC DNA]</scope>
    <source>
        <strain evidence="11">Houghton</strain>
    </source>
</reference>
<dbReference type="UniPathway" id="UPA00056">
    <property type="reaction ID" value="UER00095"/>
</dbReference>
<dbReference type="SUPFAM" id="SSF69765">
    <property type="entry name" value="IpsF-like"/>
    <property type="match status" value="1"/>
</dbReference>
<dbReference type="GeneID" id="25375260"/>
<feature type="domain" description="2-C-methyl-D-erythritol 2,4-cyclodiphosphate synthase" evidence="10">
    <location>
        <begin position="256"/>
        <end position="381"/>
    </location>
</feature>
<dbReference type="InterPro" id="IPR036571">
    <property type="entry name" value="MECDP_synthase_sf"/>
</dbReference>
<accession>U6JX43</accession>
<keyword evidence="7 8" id="KW-0456">Lyase</keyword>
<dbReference type="GO" id="GO:0016114">
    <property type="term" value="P:terpenoid biosynthetic process"/>
    <property type="evidence" value="ECO:0007669"/>
    <property type="project" value="InterPro"/>
</dbReference>
<dbReference type="Proteomes" id="UP000030744">
    <property type="component" value="Unassembled WGS sequence"/>
</dbReference>
<evidence type="ECO:0000256" key="6">
    <source>
        <dbReference type="ARBA" id="ARBA00023229"/>
    </source>
</evidence>
<reference evidence="11" key="2">
    <citation type="submission" date="2013-10" db="EMBL/GenBank/DDBJ databases">
        <authorList>
            <person name="Aslett M."/>
        </authorList>
    </citation>
    <scope>NUCLEOTIDE SEQUENCE [LARGE SCALE GENOMIC DNA]</scope>
    <source>
        <strain evidence="11">Houghton</strain>
    </source>
</reference>
<keyword evidence="12" id="KW-1185">Reference proteome</keyword>
<dbReference type="GO" id="GO:0019288">
    <property type="term" value="P:isopentenyl diphosphate biosynthetic process, methylerythritol 4-phosphate pathway"/>
    <property type="evidence" value="ECO:0007669"/>
    <property type="project" value="UniProtKB-UniPathway"/>
</dbReference>
<evidence type="ECO:0000256" key="5">
    <source>
        <dbReference type="ARBA" id="ARBA00022723"/>
    </source>
</evidence>
<dbReference type="InterPro" id="IPR003526">
    <property type="entry name" value="MECDP_synthase"/>
</dbReference>
<evidence type="ECO:0000256" key="1">
    <source>
        <dbReference type="ARBA" id="ARBA00000200"/>
    </source>
</evidence>
<keyword evidence="9" id="KW-0732">Signal</keyword>
<comment type="catalytic activity">
    <reaction evidence="1 8">
        <text>4-CDP-2-C-methyl-D-erythritol 2-phosphate = 2-C-methyl-D-erythritol 2,4-cyclic diphosphate + CMP</text>
        <dbReference type="Rhea" id="RHEA:23864"/>
        <dbReference type="ChEBI" id="CHEBI:57919"/>
        <dbReference type="ChEBI" id="CHEBI:58483"/>
        <dbReference type="ChEBI" id="CHEBI:60377"/>
        <dbReference type="EC" id="4.6.1.12"/>
    </reaction>
</comment>
<dbReference type="PANTHER" id="PTHR43181">
    <property type="entry name" value="2-C-METHYL-D-ERYTHRITOL 2,4-CYCLODIPHOSPHATE SYNTHASE, CHLOROPLASTIC"/>
    <property type="match status" value="1"/>
</dbReference>
<feature type="chain" id="PRO_5004670971" description="2-C-methyl-D-erythritol 2,4-cyclodiphosphate synthase" evidence="9">
    <location>
        <begin position="17"/>
        <end position="385"/>
    </location>
</feature>
<gene>
    <name evidence="11" type="ORF">EMH_0001850</name>
</gene>
<evidence type="ECO:0000256" key="7">
    <source>
        <dbReference type="ARBA" id="ARBA00023239"/>
    </source>
</evidence>
<dbReference type="EMBL" id="HG681468">
    <property type="protein sequence ID" value="CDJ28627.1"/>
    <property type="molecule type" value="Genomic_DNA"/>
</dbReference>
<dbReference type="PANTHER" id="PTHR43181:SF1">
    <property type="entry name" value="2-C-METHYL-D-ERYTHRITOL 2,4-CYCLODIPHOSPHATE SYNTHASE, CHLOROPLASTIC"/>
    <property type="match status" value="1"/>
</dbReference>
<dbReference type="CDD" id="cd00554">
    <property type="entry name" value="MECDP_synthase"/>
    <property type="match status" value="1"/>
</dbReference>
<dbReference type="GO" id="GO:0046872">
    <property type="term" value="F:metal ion binding"/>
    <property type="evidence" value="ECO:0007669"/>
    <property type="project" value="UniProtKB-KW"/>
</dbReference>
<dbReference type="HAMAP" id="MF_00107">
    <property type="entry name" value="IspF"/>
    <property type="match status" value="1"/>
</dbReference>